<gene>
    <name evidence="2" type="ORF">PPSIR1_28458</name>
</gene>
<comment type="caution">
    <text evidence="2">The sequence shown here is derived from an EMBL/GenBank/DDBJ whole genome shotgun (WGS) entry which is preliminary data.</text>
</comment>
<dbReference type="EMBL" id="ABCS01000007">
    <property type="protein sequence ID" value="EDM80920.1"/>
    <property type="molecule type" value="Genomic_DNA"/>
</dbReference>
<dbReference type="AlphaFoldDB" id="A6FZW4"/>
<reference evidence="2 3" key="1">
    <citation type="submission" date="2007-06" db="EMBL/GenBank/DDBJ databases">
        <authorList>
            <person name="Shimkets L."/>
            <person name="Ferriera S."/>
            <person name="Johnson J."/>
            <person name="Kravitz S."/>
            <person name="Beeson K."/>
            <person name="Sutton G."/>
            <person name="Rogers Y.-H."/>
            <person name="Friedman R."/>
            <person name="Frazier M."/>
            <person name="Venter J.C."/>
        </authorList>
    </citation>
    <scope>NUCLEOTIDE SEQUENCE [LARGE SCALE GENOMIC DNA]</scope>
    <source>
        <strain evidence="2 3">SIR-1</strain>
    </source>
</reference>
<feature type="signal peptide" evidence="1">
    <location>
        <begin position="1"/>
        <end position="28"/>
    </location>
</feature>
<name>A6FZW4_9BACT</name>
<dbReference type="Proteomes" id="UP000005801">
    <property type="component" value="Unassembled WGS sequence"/>
</dbReference>
<sequence length="187" mass="20292">MPCIELLRRRSVLTLAALALASGCATQGADGPLEESHQDFLDAQAQEGADYDYVSSRTYLDDQGGCTWKTTIEVRGDAVTRRSVEITPDAGPDSGAECPEGFAEEGEALGSFAGQEVAPVRTLDEWYALCVDEVQFSDNPFPGAPTVDAPFAIGEDGMLERCGWMIADEAIDPYGDPFLWVIEFEWI</sequence>
<proteinExistence type="predicted"/>
<evidence type="ECO:0000313" key="2">
    <source>
        <dbReference type="EMBL" id="EDM80920.1"/>
    </source>
</evidence>
<protein>
    <recommendedName>
        <fullName evidence="4">Lipoprotein</fullName>
    </recommendedName>
</protein>
<dbReference type="RefSeq" id="WP_006970013.1">
    <property type="nucleotide sequence ID" value="NZ_ABCS01000007.1"/>
</dbReference>
<accession>A6FZW4</accession>
<keyword evidence="1" id="KW-0732">Signal</keyword>
<feature type="chain" id="PRO_5002697249" description="Lipoprotein" evidence="1">
    <location>
        <begin position="29"/>
        <end position="187"/>
    </location>
</feature>
<organism evidence="2 3">
    <name type="scientific">Plesiocystis pacifica SIR-1</name>
    <dbReference type="NCBI Taxonomy" id="391625"/>
    <lineage>
        <taxon>Bacteria</taxon>
        <taxon>Pseudomonadati</taxon>
        <taxon>Myxococcota</taxon>
        <taxon>Polyangia</taxon>
        <taxon>Nannocystales</taxon>
        <taxon>Nannocystaceae</taxon>
        <taxon>Plesiocystis</taxon>
    </lineage>
</organism>
<evidence type="ECO:0000256" key="1">
    <source>
        <dbReference type="SAM" id="SignalP"/>
    </source>
</evidence>
<keyword evidence="3" id="KW-1185">Reference proteome</keyword>
<evidence type="ECO:0008006" key="4">
    <source>
        <dbReference type="Google" id="ProtNLM"/>
    </source>
</evidence>
<evidence type="ECO:0000313" key="3">
    <source>
        <dbReference type="Proteomes" id="UP000005801"/>
    </source>
</evidence>
<dbReference type="STRING" id="391625.PPSIR1_28458"/>